<evidence type="ECO:0000313" key="3">
    <source>
        <dbReference type="Proteomes" id="UP001159427"/>
    </source>
</evidence>
<feature type="compositionally biased region" description="Basic and acidic residues" evidence="1">
    <location>
        <begin position="326"/>
        <end position="338"/>
    </location>
</feature>
<protein>
    <submittedName>
        <fullName evidence="2">Uncharacterized protein</fullName>
    </submittedName>
</protein>
<gene>
    <name evidence="2" type="ORF">PEVE_00015542</name>
</gene>
<evidence type="ECO:0000313" key="2">
    <source>
        <dbReference type="EMBL" id="CAH3015363.1"/>
    </source>
</evidence>
<comment type="caution">
    <text evidence="2">The sequence shown here is derived from an EMBL/GenBank/DDBJ whole genome shotgun (WGS) entry which is preliminary data.</text>
</comment>
<evidence type="ECO:0000256" key="1">
    <source>
        <dbReference type="SAM" id="MobiDB-lite"/>
    </source>
</evidence>
<sequence length="415" mass="47534">TGFQTRLVSSARCIVSLQRFDPEWEGLVDIDIAQIRDRDKIKVVTIDNIQTSMAGETSTASLDSHDHGVEQLIQNLQEERTGLDYNLSIAQATLESLKVAPRERGMSREERTRTNFFANTRKKLQCHNPIKYSNRTTLDNDLRILATACNHRVPSATADLEQIIENYRNKASRVKSVQNHVSHDYNRTVYQKQNLNQCKSPITINNQWAPFSMPHSPPYYETQSPPPYMHHRTPSPVSHCRPPYMQRTTSNLRPQSPRWHSPFQNVNYSRPNLSPAFSPQYHYSPMGGYHQKPHQTHPNHSHRSFKTRLNEHDHPSKKRLKYTNQAHKEPGKKFRESLKSVAETKTVTTIGSGDETQDDSPVESPGPKTSSAEAEASVVKSNDECFSQSIIEESFNYDEWVKKQIAITKEISKSE</sequence>
<feature type="region of interest" description="Disordered" evidence="1">
    <location>
        <begin position="283"/>
        <end position="380"/>
    </location>
</feature>
<dbReference type="EMBL" id="CALNXI010000022">
    <property type="protein sequence ID" value="CAH3015363.1"/>
    <property type="molecule type" value="Genomic_DNA"/>
</dbReference>
<organism evidence="2 3">
    <name type="scientific">Porites evermanni</name>
    <dbReference type="NCBI Taxonomy" id="104178"/>
    <lineage>
        <taxon>Eukaryota</taxon>
        <taxon>Metazoa</taxon>
        <taxon>Cnidaria</taxon>
        <taxon>Anthozoa</taxon>
        <taxon>Hexacorallia</taxon>
        <taxon>Scleractinia</taxon>
        <taxon>Fungiina</taxon>
        <taxon>Poritidae</taxon>
        <taxon>Porites</taxon>
    </lineage>
</organism>
<reference evidence="2 3" key="1">
    <citation type="submission" date="2022-05" db="EMBL/GenBank/DDBJ databases">
        <authorList>
            <consortium name="Genoscope - CEA"/>
            <person name="William W."/>
        </authorList>
    </citation>
    <scope>NUCLEOTIDE SEQUENCE [LARGE SCALE GENOMIC DNA]</scope>
</reference>
<keyword evidence="3" id="KW-1185">Reference proteome</keyword>
<name>A0ABN8LI99_9CNID</name>
<dbReference type="Proteomes" id="UP001159427">
    <property type="component" value="Unassembled WGS sequence"/>
</dbReference>
<proteinExistence type="predicted"/>
<feature type="compositionally biased region" description="Basic residues" evidence="1">
    <location>
        <begin position="291"/>
        <end position="306"/>
    </location>
</feature>
<feature type="non-terminal residue" evidence="2">
    <location>
        <position position="1"/>
    </location>
</feature>
<feature type="compositionally biased region" description="Low complexity" evidence="1">
    <location>
        <begin position="370"/>
        <end position="379"/>
    </location>
</feature>
<accession>A0ABN8LI99</accession>